<evidence type="ECO:0000256" key="5">
    <source>
        <dbReference type="RuleBase" id="RU366054"/>
    </source>
</evidence>
<dbReference type="InterPro" id="IPR001107">
    <property type="entry name" value="Band_7"/>
</dbReference>
<keyword evidence="4 5" id="KW-0472">Membrane</keyword>
<gene>
    <name evidence="8" type="ORF">Tsubulata_047531</name>
</gene>
<evidence type="ECO:0000256" key="6">
    <source>
        <dbReference type="SAM" id="MobiDB-lite"/>
    </source>
</evidence>
<dbReference type="PANTHER" id="PTHR13806:SF31">
    <property type="entry name" value="FLOTILLIN-LIKE PROTEIN 1-RELATED"/>
    <property type="match status" value="1"/>
</dbReference>
<dbReference type="EMBL" id="JAKUCV010000035">
    <property type="protein sequence ID" value="KAJ4851527.1"/>
    <property type="molecule type" value="Genomic_DNA"/>
</dbReference>
<accession>A0A9Q0GMG2</accession>
<dbReference type="InterPro" id="IPR027705">
    <property type="entry name" value="Flotillin_fam"/>
</dbReference>
<organism evidence="8 9">
    <name type="scientific">Turnera subulata</name>
    <dbReference type="NCBI Taxonomy" id="218843"/>
    <lineage>
        <taxon>Eukaryota</taxon>
        <taxon>Viridiplantae</taxon>
        <taxon>Streptophyta</taxon>
        <taxon>Embryophyta</taxon>
        <taxon>Tracheophyta</taxon>
        <taxon>Spermatophyta</taxon>
        <taxon>Magnoliopsida</taxon>
        <taxon>eudicotyledons</taxon>
        <taxon>Gunneridae</taxon>
        <taxon>Pentapetalae</taxon>
        <taxon>rosids</taxon>
        <taxon>fabids</taxon>
        <taxon>Malpighiales</taxon>
        <taxon>Passifloraceae</taxon>
        <taxon>Turnera</taxon>
    </lineage>
</organism>
<evidence type="ECO:0000259" key="7">
    <source>
        <dbReference type="Pfam" id="PF01145"/>
    </source>
</evidence>
<name>A0A9Q0GMG2_9ROSI</name>
<comment type="similarity">
    <text evidence="1 5">Belongs to the band 7/mec-2 family. Flotillin subfamily.</text>
</comment>
<sequence length="247" mass="27876">MGGWEVAGSSEYLAIASGKNIIKVTRSSWVWPHQKCVRLDTSRVKYSLDVEARSFDKLRFIVPVRFTISPRLEPESLKLYAERTLYKTSKPLRVLIAQAIERETKQAAANRTLEQILEELNKEFRDDVAKWVQRELDDYGHSINSFYVKEPVNAFGDILVERALSDSRRMSMYAVLESRKKEDIIEEKKAQSIEGTLPVPEVNLPSPDAASSGVEAGMPSHSTKQIKNPKETLPAESWLAPDDVSGP</sequence>
<reference evidence="8" key="1">
    <citation type="submission" date="2022-02" db="EMBL/GenBank/DDBJ databases">
        <authorList>
            <person name="Henning P.M."/>
            <person name="McCubbin A.G."/>
            <person name="Shore J.S."/>
        </authorList>
    </citation>
    <scope>NUCLEOTIDE SEQUENCE</scope>
    <source>
        <strain evidence="8">F60SS</strain>
        <tissue evidence="8">Leaves</tissue>
    </source>
</reference>
<evidence type="ECO:0000256" key="4">
    <source>
        <dbReference type="ARBA" id="ARBA00023136"/>
    </source>
</evidence>
<dbReference type="Proteomes" id="UP001141552">
    <property type="component" value="Unassembled WGS sequence"/>
</dbReference>
<evidence type="ECO:0000313" key="8">
    <source>
        <dbReference type="EMBL" id="KAJ4851527.1"/>
    </source>
</evidence>
<dbReference type="Gene3D" id="3.30.479.30">
    <property type="entry name" value="Band 7 domain"/>
    <property type="match status" value="1"/>
</dbReference>
<dbReference type="InterPro" id="IPR036013">
    <property type="entry name" value="Band_7/SPFH_dom_sf"/>
</dbReference>
<dbReference type="Pfam" id="PF01145">
    <property type="entry name" value="Band_7"/>
    <property type="match status" value="1"/>
</dbReference>
<dbReference type="AlphaFoldDB" id="A0A9Q0GMG2"/>
<evidence type="ECO:0000256" key="3">
    <source>
        <dbReference type="ARBA" id="ARBA00023054"/>
    </source>
</evidence>
<dbReference type="PANTHER" id="PTHR13806">
    <property type="entry name" value="FLOTILLIN-RELATED"/>
    <property type="match status" value="1"/>
</dbReference>
<reference evidence="8" key="2">
    <citation type="journal article" date="2023" name="Plants (Basel)">
        <title>Annotation of the Turnera subulata (Passifloraceae) Draft Genome Reveals the S-Locus Evolved after the Divergence of Turneroideae from Passifloroideae in a Stepwise Manner.</title>
        <authorList>
            <person name="Henning P.M."/>
            <person name="Roalson E.H."/>
            <person name="Mir W."/>
            <person name="McCubbin A.G."/>
            <person name="Shore J.S."/>
        </authorList>
    </citation>
    <scope>NUCLEOTIDE SEQUENCE</scope>
    <source>
        <strain evidence="8">F60SS</strain>
    </source>
</reference>
<feature type="domain" description="Band 7" evidence="7">
    <location>
        <begin position="28"/>
        <end position="151"/>
    </location>
</feature>
<comment type="caution">
    <text evidence="8">The sequence shown here is derived from an EMBL/GenBank/DDBJ whole genome shotgun (WGS) entry which is preliminary data.</text>
</comment>
<evidence type="ECO:0000256" key="2">
    <source>
        <dbReference type="ARBA" id="ARBA00022475"/>
    </source>
</evidence>
<evidence type="ECO:0000313" key="9">
    <source>
        <dbReference type="Proteomes" id="UP001141552"/>
    </source>
</evidence>
<evidence type="ECO:0000256" key="1">
    <source>
        <dbReference type="ARBA" id="ARBA00007161"/>
    </source>
</evidence>
<keyword evidence="3" id="KW-0175">Coiled coil</keyword>
<dbReference type="GO" id="GO:0005901">
    <property type="term" value="C:caveola"/>
    <property type="evidence" value="ECO:0007669"/>
    <property type="project" value="UniProtKB-SubCell"/>
</dbReference>
<dbReference type="SUPFAM" id="SSF117892">
    <property type="entry name" value="Band 7/SPFH domain"/>
    <property type="match status" value="1"/>
</dbReference>
<comment type="subcellular location">
    <subcellularLocation>
        <location evidence="5">Cell membrane</location>
        <topology evidence="5">Lipid-anchor</topology>
    </subcellularLocation>
    <subcellularLocation>
        <location evidence="5">Membrane</location>
        <location evidence="5">Caveola</location>
    </subcellularLocation>
</comment>
<keyword evidence="9" id="KW-1185">Reference proteome</keyword>
<proteinExistence type="inferred from homology"/>
<keyword evidence="2 5" id="KW-1003">Cell membrane</keyword>
<feature type="non-terminal residue" evidence="8">
    <location>
        <position position="1"/>
    </location>
</feature>
<feature type="region of interest" description="Disordered" evidence="6">
    <location>
        <begin position="191"/>
        <end position="247"/>
    </location>
</feature>
<protein>
    <recommendedName>
        <fullName evidence="5">Flotillin-like</fullName>
    </recommendedName>
</protein>